<feature type="compositionally biased region" description="Basic and acidic residues" evidence="1">
    <location>
        <begin position="52"/>
        <end position="62"/>
    </location>
</feature>
<proteinExistence type="predicted"/>
<gene>
    <name evidence="2" type="ORF">MIMGU_mgv1a014326mg</name>
</gene>
<feature type="region of interest" description="Disordered" evidence="1">
    <location>
        <begin position="1"/>
        <end position="71"/>
    </location>
</feature>
<accession>A0A022RU58</accession>
<reference evidence="2 3" key="1">
    <citation type="journal article" date="2013" name="Proc. Natl. Acad. Sci. U.S.A.">
        <title>Fine-scale variation in meiotic recombination in Mimulus inferred from population shotgun sequencing.</title>
        <authorList>
            <person name="Hellsten U."/>
            <person name="Wright K.M."/>
            <person name="Jenkins J."/>
            <person name="Shu S."/>
            <person name="Yuan Y."/>
            <person name="Wessler S.R."/>
            <person name="Schmutz J."/>
            <person name="Willis J.H."/>
            <person name="Rokhsar D.S."/>
        </authorList>
    </citation>
    <scope>NUCLEOTIDE SEQUENCE [LARGE SCALE GENOMIC DNA]</scope>
    <source>
        <strain evidence="3">cv. DUN x IM62</strain>
    </source>
</reference>
<evidence type="ECO:0000256" key="1">
    <source>
        <dbReference type="SAM" id="MobiDB-lite"/>
    </source>
</evidence>
<name>A0A022RU58_ERYGU</name>
<dbReference type="PhylomeDB" id="A0A022RU58"/>
<organism evidence="2 3">
    <name type="scientific">Erythranthe guttata</name>
    <name type="common">Yellow monkey flower</name>
    <name type="synonym">Mimulus guttatus</name>
    <dbReference type="NCBI Taxonomy" id="4155"/>
    <lineage>
        <taxon>Eukaryota</taxon>
        <taxon>Viridiplantae</taxon>
        <taxon>Streptophyta</taxon>
        <taxon>Embryophyta</taxon>
        <taxon>Tracheophyta</taxon>
        <taxon>Spermatophyta</taxon>
        <taxon>Magnoliopsida</taxon>
        <taxon>eudicotyledons</taxon>
        <taxon>Gunneridae</taxon>
        <taxon>Pentapetalae</taxon>
        <taxon>asterids</taxon>
        <taxon>lamiids</taxon>
        <taxon>Lamiales</taxon>
        <taxon>Phrymaceae</taxon>
        <taxon>Erythranthe</taxon>
    </lineage>
</organism>
<evidence type="ECO:0000313" key="2">
    <source>
        <dbReference type="EMBL" id="EYU43521.1"/>
    </source>
</evidence>
<feature type="compositionally biased region" description="Basic and acidic residues" evidence="1">
    <location>
        <begin position="8"/>
        <end position="21"/>
    </location>
</feature>
<dbReference type="EMBL" id="KI630248">
    <property type="protein sequence ID" value="EYU43521.1"/>
    <property type="molecule type" value="Genomic_DNA"/>
</dbReference>
<evidence type="ECO:0000313" key="3">
    <source>
        <dbReference type="Proteomes" id="UP000030748"/>
    </source>
</evidence>
<evidence type="ECO:0008006" key="4">
    <source>
        <dbReference type="Google" id="ProtNLM"/>
    </source>
</evidence>
<dbReference type="AlphaFoldDB" id="A0A022RU58"/>
<dbReference type="KEGG" id="egt:105951048"/>
<protein>
    <recommendedName>
        <fullName evidence="4">Cystatin domain-containing protein</fullName>
    </recommendedName>
</protein>
<keyword evidence="3" id="KW-1185">Reference proteome</keyword>
<dbReference type="Proteomes" id="UP000030748">
    <property type="component" value="Unassembled WGS sequence"/>
</dbReference>
<feature type="compositionally biased region" description="Basic residues" evidence="1">
    <location>
        <begin position="22"/>
        <end position="32"/>
    </location>
</feature>
<sequence>MICSGSRCGDDVDMKVCESKEKKPKTKRRKLQSKNGMRVSEKSKRKKKRNSLKSETRVSKIETEEEKMERKRKTRIAILKEREVIMGGTAVVFDRDDPDTCILGGYLRKLVNLAINFYNEKNSTNYHLVHMIKAIQSLCQGSVFSMTFTVKCPNQDDSDAITLDAEVYRGIPDTVVHHVRVLDDAPAISPLTA</sequence>